<feature type="transmembrane region" description="Helical" evidence="1">
    <location>
        <begin position="182"/>
        <end position="203"/>
    </location>
</feature>
<name>A0A1T5CCG2_9SPHI</name>
<accession>A0A1T5CCG2</accession>
<sequence>MNLGLCIVNLLRRYPAVDVPEIGVFKVTHVAASYDEKQSAYLPPTSYIELIESDAEAFPIITYLQRQRHVDEQTAKRILDKAVAQVMESISRHGQALLTGLGYLFADGASLLFKPFDMEGFGLKPVKEPALVQKQPSVAAATAEPNEQKVVPAPVAETNGAVTEREEATDEVSISGKRRSRWLVAAVLTAVLLSTAVGLAWYFKPAWFERAKLAAIFGQRGSDAAHKEDSDPSDQPTQLHVVTADTSELDTALAAMSADSIVADSVAHPGNGMVAKPSVTYEIIVGSFATMAQANKYVAQMKAKGYDLYAIESRMPGNRKKISWGSFATEEEAYRELARVQKTFEPGAWIAKIEHGEEK</sequence>
<proteinExistence type="predicted"/>
<dbReference type="InterPro" id="IPR007730">
    <property type="entry name" value="SPOR-like_dom"/>
</dbReference>
<evidence type="ECO:0000313" key="3">
    <source>
        <dbReference type="EMBL" id="SKB57119.1"/>
    </source>
</evidence>
<reference evidence="3 4" key="1">
    <citation type="submission" date="2017-02" db="EMBL/GenBank/DDBJ databases">
        <authorList>
            <person name="Peterson S.W."/>
        </authorList>
    </citation>
    <scope>NUCLEOTIDE SEQUENCE [LARGE SCALE GENOMIC DNA]</scope>
    <source>
        <strain evidence="3 4">DSM 22899</strain>
    </source>
</reference>
<dbReference type="Proteomes" id="UP000190541">
    <property type="component" value="Unassembled WGS sequence"/>
</dbReference>
<keyword evidence="4" id="KW-1185">Reference proteome</keyword>
<dbReference type="SUPFAM" id="SSF110997">
    <property type="entry name" value="Sporulation related repeat"/>
    <property type="match status" value="1"/>
</dbReference>
<dbReference type="STRING" id="623280.SAMN05660226_02063"/>
<dbReference type="InterPro" id="IPR036680">
    <property type="entry name" value="SPOR-like_sf"/>
</dbReference>
<keyword evidence="1" id="KW-0812">Transmembrane</keyword>
<dbReference type="Pfam" id="PF05036">
    <property type="entry name" value="SPOR"/>
    <property type="match status" value="1"/>
</dbReference>
<gene>
    <name evidence="3" type="ORF">SAMN05660226_02063</name>
</gene>
<evidence type="ECO:0000259" key="2">
    <source>
        <dbReference type="PROSITE" id="PS51724"/>
    </source>
</evidence>
<dbReference type="Gene3D" id="3.30.70.1070">
    <property type="entry name" value="Sporulation related repeat"/>
    <property type="match status" value="1"/>
</dbReference>
<dbReference type="PROSITE" id="PS51724">
    <property type="entry name" value="SPOR"/>
    <property type="match status" value="1"/>
</dbReference>
<organism evidence="3 4">
    <name type="scientific">Parapedobacter luteus</name>
    <dbReference type="NCBI Taxonomy" id="623280"/>
    <lineage>
        <taxon>Bacteria</taxon>
        <taxon>Pseudomonadati</taxon>
        <taxon>Bacteroidota</taxon>
        <taxon>Sphingobacteriia</taxon>
        <taxon>Sphingobacteriales</taxon>
        <taxon>Sphingobacteriaceae</taxon>
        <taxon>Parapedobacter</taxon>
    </lineage>
</organism>
<protein>
    <submittedName>
        <fullName evidence="3">Sporulation related domain-containing protein</fullName>
    </submittedName>
</protein>
<dbReference type="OrthoDB" id="653949at2"/>
<evidence type="ECO:0000256" key="1">
    <source>
        <dbReference type="SAM" id="Phobius"/>
    </source>
</evidence>
<dbReference type="AlphaFoldDB" id="A0A1T5CCG2"/>
<keyword evidence="1" id="KW-1133">Transmembrane helix</keyword>
<feature type="domain" description="SPOR" evidence="2">
    <location>
        <begin position="275"/>
        <end position="353"/>
    </location>
</feature>
<evidence type="ECO:0000313" key="4">
    <source>
        <dbReference type="Proteomes" id="UP000190541"/>
    </source>
</evidence>
<dbReference type="GO" id="GO:0042834">
    <property type="term" value="F:peptidoglycan binding"/>
    <property type="evidence" value="ECO:0007669"/>
    <property type="project" value="InterPro"/>
</dbReference>
<dbReference type="EMBL" id="FUYS01000004">
    <property type="protein sequence ID" value="SKB57119.1"/>
    <property type="molecule type" value="Genomic_DNA"/>
</dbReference>
<keyword evidence="1" id="KW-0472">Membrane</keyword>